<reference evidence="12" key="1">
    <citation type="submission" date="2015-08" db="EMBL/GenBank/DDBJ databases">
        <title>Complete DNA Sequence of Pseudomonas syringae pv. actinidiae, the Causal Agent of Kiwifruit Canker Disease.</title>
        <authorList>
            <person name="Rikkerink E.H.A."/>
            <person name="Fineran P.C."/>
        </authorList>
    </citation>
    <scope>NUCLEOTIDE SEQUENCE</scope>
    <source>
        <strain evidence="12">SkMP5</strain>
    </source>
</reference>
<dbReference type="PANTHER" id="PTHR37323">
    <property type="entry name" value="GCN5-RELATED N-ACETYLTRANSFERASE"/>
    <property type="match status" value="1"/>
</dbReference>
<evidence type="ECO:0000256" key="10">
    <source>
        <dbReference type="ARBA" id="ARBA00047785"/>
    </source>
</evidence>
<evidence type="ECO:0000256" key="9">
    <source>
        <dbReference type="ARBA" id="ARBA00045724"/>
    </source>
</evidence>
<comment type="similarity">
    <text evidence="6">Belongs to the acetyltransferase family. OlsB subfamily.</text>
</comment>
<sequence>MLSIERTLDRRLPWLAQHPRLKRPVVGLLGKLAAEERFNRALAGLAPLEGFDFVERVLDHLGVGYSVGHSEREHIPAEGPVVAVANHPLGMLDALALLHLVGSVRRDVRILGNDVLAAFAPLRRLLLPVDVFGGGAPRGRLREAYRALDDGQALIVFPAGEVSRVGPAGVRDGRWSPGFARLALRSGAPVLPVHVEARNSAMFYGMSMLAPPLAAALLPREVFAARRTRIVFSIGGQIPAAELARAGGSPRQLARLMRRHVYRLPRRRAALFGAQGPVAHPEPAAAVRTALGRGEVLAELADGKRLILLPGAPDCPALRELGRLRELSFRRVGEGSGRRRDLDAYDAHYEHLILWDEAALAIAGAYRLGHGGSILAARGLAGLYSAALFRYAPAAEPVLRQGLELGRSFVAPAYWRSRALDRLWQGIGLYLQRHPELRHLVGPVSLSAALPREARERIVAAHEHYFGASGLAEALRPFRPAADTLAAVRALLDGRDAESGLAALRRDLAAQGVALPVLYRQYVDLCEPAGVRFLAFGEDPDFAGCVDGLVVLDLARLKPAKRARYLGGRVETDGI</sequence>
<dbReference type="OrthoDB" id="1113830at2"/>
<evidence type="ECO:0000313" key="13">
    <source>
        <dbReference type="Proteomes" id="UP000253740"/>
    </source>
</evidence>
<evidence type="ECO:0000259" key="11">
    <source>
        <dbReference type="SMART" id="SM00563"/>
    </source>
</evidence>
<dbReference type="InterPro" id="IPR016181">
    <property type="entry name" value="Acyl_CoA_acyltransferase"/>
</dbReference>
<organism evidence="12">
    <name type="scientific">Mizugakiibacter sediminis</name>
    <dbReference type="NCBI Taxonomy" id="1475481"/>
    <lineage>
        <taxon>Bacteria</taxon>
        <taxon>Pseudomonadati</taxon>
        <taxon>Pseudomonadota</taxon>
        <taxon>Gammaproteobacteria</taxon>
        <taxon>Lysobacterales</taxon>
        <taxon>Rhodanobacteraceae</taxon>
        <taxon>Mizugakiibacter</taxon>
    </lineage>
</organism>
<dbReference type="Proteomes" id="UP000253740">
    <property type="component" value="Unassembled WGS sequence"/>
</dbReference>
<feature type="domain" description="Phospholipid/glycerol acyltransferase" evidence="11">
    <location>
        <begin position="81"/>
        <end position="198"/>
    </location>
</feature>
<dbReference type="EMBL" id="DF970197">
    <property type="protein sequence ID" value="GAP66312.1"/>
    <property type="molecule type" value="Genomic_DNA"/>
</dbReference>
<dbReference type="AlphaFoldDB" id="A0A0K8QPH7"/>
<keyword evidence="3" id="KW-0808">Transferase</keyword>
<protein>
    <recommendedName>
        <fullName evidence="8">L-ornithine N(alpha)-acyltransferase</fullName>
        <ecNumber evidence="7">2.3.2.30</ecNumber>
    </recommendedName>
</protein>
<evidence type="ECO:0000256" key="1">
    <source>
        <dbReference type="ARBA" id="ARBA00005189"/>
    </source>
</evidence>
<dbReference type="InterPro" id="IPR002123">
    <property type="entry name" value="Plipid/glycerol_acylTrfase"/>
</dbReference>
<evidence type="ECO:0000256" key="8">
    <source>
        <dbReference type="ARBA" id="ARBA00039866"/>
    </source>
</evidence>
<dbReference type="GO" id="GO:0006629">
    <property type="term" value="P:lipid metabolic process"/>
    <property type="evidence" value="ECO:0007669"/>
    <property type="project" value="UniProtKB-KW"/>
</dbReference>
<keyword evidence="13" id="KW-1185">Reference proteome</keyword>
<comment type="function">
    <text evidence="9">Catalyzes the first step in the biosynthesis of ornithine lipids, which are phosphorus-free membrane lipids. Catalyzes the 3-hydroxyacyl-acyl carrier protein-dependent acylation of ornithine to form lyso-ornithine lipid (LOL).</text>
</comment>
<dbReference type="InterPro" id="IPR045746">
    <property type="entry name" value="ACT14924-like_Acyltransf_dom"/>
</dbReference>
<accession>A0A0K8QPH7</accession>
<comment type="pathway">
    <text evidence="1">Lipid metabolism.</text>
</comment>
<evidence type="ECO:0000256" key="3">
    <source>
        <dbReference type="ARBA" id="ARBA00022679"/>
    </source>
</evidence>
<evidence type="ECO:0000256" key="7">
    <source>
        <dbReference type="ARBA" id="ARBA00039058"/>
    </source>
</evidence>
<dbReference type="SUPFAM" id="SSF55729">
    <property type="entry name" value="Acyl-CoA N-acyltransferases (Nat)"/>
    <property type="match status" value="1"/>
</dbReference>
<evidence type="ECO:0000256" key="5">
    <source>
        <dbReference type="ARBA" id="ARBA00023315"/>
    </source>
</evidence>
<dbReference type="SUPFAM" id="SSF69593">
    <property type="entry name" value="Glycerol-3-phosphate (1)-acyltransferase"/>
    <property type="match status" value="1"/>
</dbReference>
<keyword evidence="5" id="KW-0012">Acyltransferase</keyword>
<dbReference type="Pfam" id="PF19576">
    <property type="entry name" value="Acyltransf_2"/>
    <property type="match status" value="1"/>
</dbReference>
<evidence type="ECO:0000256" key="4">
    <source>
        <dbReference type="ARBA" id="ARBA00023098"/>
    </source>
</evidence>
<dbReference type="InterPro" id="IPR052351">
    <property type="entry name" value="Ornithine_N-alpha-AT"/>
</dbReference>
<dbReference type="SMART" id="SM00563">
    <property type="entry name" value="PlsC"/>
    <property type="match status" value="1"/>
</dbReference>
<proteinExistence type="inferred from homology"/>
<evidence type="ECO:0000256" key="6">
    <source>
        <dbReference type="ARBA" id="ARBA00038095"/>
    </source>
</evidence>
<dbReference type="STRING" id="1475481.GCA_000953855_01647"/>
<dbReference type="PANTHER" id="PTHR37323:SF1">
    <property type="entry name" value="L-ORNITHINE N(ALPHA)-ACYLTRANSFERASE"/>
    <property type="match status" value="1"/>
</dbReference>
<dbReference type="RefSeq" id="WP_062536870.1">
    <property type="nucleotide sequence ID" value="NZ_DF970197.1"/>
</dbReference>
<gene>
    <name evidence="12" type="ORF">MBSD_n1616</name>
</gene>
<dbReference type="GO" id="GO:0043810">
    <property type="term" value="F:ornithine-acyl [acyl carrier protein] N-acyltransferase activity"/>
    <property type="evidence" value="ECO:0007669"/>
    <property type="project" value="UniProtKB-EC"/>
</dbReference>
<name>A0A0K8QPH7_9GAMM</name>
<dbReference type="EC" id="2.3.2.30" evidence="7"/>
<keyword evidence="2" id="KW-0444">Lipid biosynthesis</keyword>
<keyword evidence="4" id="KW-0443">Lipid metabolism</keyword>
<dbReference type="Pfam" id="PF13444">
    <property type="entry name" value="Acetyltransf_5"/>
    <property type="match status" value="1"/>
</dbReference>
<evidence type="ECO:0000256" key="2">
    <source>
        <dbReference type="ARBA" id="ARBA00022516"/>
    </source>
</evidence>
<comment type="catalytic activity">
    <reaction evidence="10">
        <text>a (3R)-hydroxyacyl-[ACP] + L-ornithine = a lyso-ornithine lipid + holo-[ACP] + H(+)</text>
        <dbReference type="Rhea" id="RHEA:20633"/>
        <dbReference type="Rhea" id="RHEA-COMP:9685"/>
        <dbReference type="Rhea" id="RHEA-COMP:9945"/>
        <dbReference type="ChEBI" id="CHEBI:15378"/>
        <dbReference type="ChEBI" id="CHEBI:46911"/>
        <dbReference type="ChEBI" id="CHEBI:64479"/>
        <dbReference type="ChEBI" id="CHEBI:78827"/>
        <dbReference type="ChEBI" id="CHEBI:138482"/>
        <dbReference type="EC" id="2.3.2.30"/>
    </reaction>
    <physiologicalReaction direction="left-to-right" evidence="10">
        <dbReference type="Rhea" id="RHEA:20634"/>
    </physiologicalReaction>
</comment>
<evidence type="ECO:0000313" key="12">
    <source>
        <dbReference type="EMBL" id="GAP66312.1"/>
    </source>
</evidence>